<protein>
    <submittedName>
        <fullName evidence="2">Uncharacterized protein</fullName>
    </submittedName>
</protein>
<organism evidence="2 3">
    <name type="scientific">Zymoseptoria tritici (strain ST99CH_3D7)</name>
    <dbReference type="NCBI Taxonomy" id="1276538"/>
    <lineage>
        <taxon>Eukaryota</taxon>
        <taxon>Fungi</taxon>
        <taxon>Dikarya</taxon>
        <taxon>Ascomycota</taxon>
        <taxon>Pezizomycotina</taxon>
        <taxon>Dothideomycetes</taxon>
        <taxon>Dothideomycetidae</taxon>
        <taxon>Mycosphaerellales</taxon>
        <taxon>Mycosphaerellaceae</taxon>
        <taxon>Zymoseptoria</taxon>
    </lineage>
</organism>
<name>A0A1X7RYC5_ZYMT9</name>
<reference evidence="2 3" key="1">
    <citation type="submission" date="2016-06" db="EMBL/GenBank/DDBJ databases">
        <authorList>
            <person name="Kjaerup R.B."/>
            <person name="Dalgaard T.S."/>
            <person name="Juul-Madsen H.R."/>
        </authorList>
    </citation>
    <scope>NUCLEOTIDE SEQUENCE [LARGE SCALE GENOMIC DNA]</scope>
</reference>
<feature type="signal peptide" evidence="1">
    <location>
        <begin position="1"/>
        <end position="18"/>
    </location>
</feature>
<keyword evidence="3" id="KW-1185">Reference proteome</keyword>
<dbReference type="Proteomes" id="UP000215127">
    <property type="component" value="Chromosome 7"/>
</dbReference>
<gene>
    <name evidence="2" type="ORF">ZT3D7_G7589</name>
</gene>
<accession>A0A1X7RYC5</accession>
<keyword evidence="1" id="KW-0732">Signal</keyword>
<evidence type="ECO:0000313" key="2">
    <source>
        <dbReference type="EMBL" id="SMQ52436.1"/>
    </source>
</evidence>
<evidence type="ECO:0000256" key="1">
    <source>
        <dbReference type="SAM" id="SignalP"/>
    </source>
</evidence>
<feature type="chain" id="PRO_5010879084" evidence="1">
    <location>
        <begin position="19"/>
        <end position="143"/>
    </location>
</feature>
<sequence length="143" mass="15627">MLSSYLTLLAGAAALTNAISVPDLKHNYFNVTDCSFGCTSGCYYAFNVTIVGSEQNHPAVDIITECRGNTTATSYVDCTFVSETQSIGAYIDKHNQLQLAYYVNAMNGNHYSYFGNTTIYSETGPQAELARKDFCVPENRATV</sequence>
<dbReference type="EMBL" id="LT853698">
    <property type="protein sequence ID" value="SMQ52436.1"/>
    <property type="molecule type" value="Genomic_DNA"/>
</dbReference>
<proteinExistence type="predicted"/>
<dbReference type="STRING" id="1276538.A0A1X7RYC5"/>
<dbReference type="AlphaFoldDB" id="A0A1X7RYC5"/>
<evidence type="ECO:0000313" key="3">
    <source>
        <dbReference type="Proteomes" id="UP000215127"/>
    </source>
</evidence>